<dbReference type="AlphaFoldDB" id="A0A842HMF0"/>
<keyword evidence="1" id="KW-0732">Signal</keyword>
<keyword evidence="3" id="KW-1185">Reference proteome</keyword>
<dbReference type="Proteomes" id="UP000545386">
    <property type="component" value="Unassembled WGS sequence"/>
</dbReference>
<proteinExistence type="predicted"/>
<dbReference type="Pfam" id="PF10029">
    <property type="entry name" value="DUF2271"/>
    <property type="match status" value="1"/>
</dbReference>
<feature type="signal peptide" evidence="1">
    <location>
        <begin position="1"/>
        <end position="25"/>
    </location>
</feature>
<evidence type="ECO:0000313" key="2">
    <source>
        <dbReference type="EMBL" id="MBC2769999.1"/>
    </source>
</evidence>
<dbReference type="PIRSF" id="PIRSF014995">
    <property type="entry name" value="UCP014995"/>
    <property type="match status" value="1"/>
</dbReference>
<organism evidence="2 3">
    <name type="scientific">Pusillimonas minor</name>
    <dbReference type="NCBI Taxonomy" id="2697024"/>
    <lineage>
        <taxon>Bacteria</taxon>
        <taxon>Pseudomonadati</taxon>
        <taxon>Pseudomonadota</taxon>
        <taxon>Betaproteobacteria</taxon>
        <taxon>Burkholderiales</taxon>
        <taxon>Alcaligenaceae</taxon>
        <taxon>Pusillimonas</taxon>
    </lineage>
</organism>
<sequence length="176" mass="19163">MALPVKTAATTAILLTSLMGGHSVAADLALNITLPKIDTAEYHRPYVAVWLEGDNRKVVRDIAVWYENKKADGEGKKWLKDLRQWWRISGRTQGEPDDAVTGATRPVGDHTINVPATAAALKDLPPGQYEVVVEASREKGGRELIRLPLAWPPTVAQHQATEGKHELGAVALHANP</sequence>
<reference evidence="2 3" key="1">
    <citation type="submission" date="2020-08" db="EMBL/GenBank/DDBJ databases">
        <title>Paraeoetvoesia sp. YC-7-48 draft genome sequence.</title>
        <authorList>
            <person name="Yao L."/>
        </authorList>
    </citation>
    <scope>NUCLEOTIDE SEQUENCE [LARGE SCALE GENOMIC DNA]</scope>
    <source>
        <strain evidence="3">YC-7-48</strain>
    </source>
</reference>
<protein>
    <submittedName>
        <fullName evidence="2">DUF2271 domain-containing protein</fullName>
    </submittedName>
</protein>
<dbReference type="EMBL" id="JACJUU010000005">
    <property type="protein sequence ID" value="MBC2769999.1"/>
    <property type="molecule type" value="Genomic_DNA"/>
</dbReference>
<comment type="caution">
    <text evidence="2">The sequence shown here is derived from an EMBL/GenBank/DDBJ whole genome shotgun (WGS) entry which is preliminary data.</text>
</comment>
<dbReference type="InterPro" id="IPR014469">
    <property type="entry name" value="DUF2271"/>
</dbReference>
<name>A0A842HMF0_9BURK</name>
<feature type="chain" id="PRO_5032440765" evidence="1">
    <location>
        <begin position="26"/>
        <end position="176"/>
    </location>
</feature>
<gene>
    <name evidence="2" type="ORF">GTU67_08765</name>
</gene>
<accession>A0A842HMF0</accession>
<evidence type="ECO:0000256" key="1">
    <source>
        <dbReference type="SAM" id="SignalP"/>
    </source>
</evidence>
<evidence type="ECO:0000313" key="3">
    <source>
        <dbReference type="Proteomes" id="UP000545386"/>
    </source>
</evidence>
<dbReference type="RefSeq" id="WP_185779701.1">
    <property type="nucleotide sequence ID" value="NZ_JACJUU010000005.1"/>
</dbReference>